<name>A0A3M7P7P2_BRAPC</name>
<proteinExistence type="predicted"/>
<dbReference type="PROSITE" id="PS50818">
    <property type="entry name" value="INTEIN_C_TER"/>
    <property type="match status" value="1"/>
</dbReference>
<comment type="caution">
    <text evidence="1">The sequence shown here is derived from an EMBL/GenBank/DDBJ whole genome shotgun (WGS) entry which is preliminary data.</text>
</comment>
<evidence type="ECO:0000313" key="1">
    <source>
        <dbReference type="EMBL" id="RMZ95033.1"/>
    </source>
</evidence>
<dbReference type="EMBL" id="REGN01012643">
    <property type="protein sequence ID" value="RMZ95033.1"/>
    <property type="molecule type" value="Genomic_DNA"/>
</dbReference>
<protein>
    <submittedName>
        <fullName evidence="1">Uncharacterized protein</fullName>
    </submittedName>
</protein>
<organism evidence="1 2">
    <name type="scientific">Brachionus plicatilis</name>
    <name type="common">Marine rotifer</name>
    <name type="synonym">Brachionus muelleri</name>
    <dbReference type="NCBI Taxonomy" id="10195"/>
    <lineage>
        <taxon>Eukaryota</taxon>
        <taxon>Metazoa</taxon>
        <taxon>Spiralia</taxon>
        <taxon>Gnathifera</taxon>
        <taxon>Rotifera</taxon>
        <taxon>Eurotatoria</taxon>
        <taxon>Monogononta</taxon>
        <taxon>Pseudotrocha</taxon>
        <taxon>Ploima</taxon>
        <taxon>Brachionidae</taxon>
        <taxon>Brachionus</taxon>
    </lineage>
</organism>
<keyword evidence="2" id="KW-1185">Reference proteome</keyword>
<sequence>MTLLKPRNIELMDDTLDDTIQSHFAQLDIFFNNFDQTCIQLKNEKTTHFDDLKKIVNQKIAKAELDIRKVLNKIRHYLLFMIHQHLLNACLPTGSHKNFFLDNFVPSHLRLDEAGIILGNLKYKNNFYLLKKFNYFDFLNQCTHQIQLNEELIRFFNVRILILSQNRFFVYLRTNDGATYFKIYSNKCQEVYSIKVDSNLVYRNVLSHNSKIVCLFNDPLKNENILSIYKDNLVLLESIYLDYNLILCSLLENEIICWHASDNKCLIFDFGLNLMSKIGQIKLENEPFYFENGILIESSKSLFLIYYFDKQELKHFIKILDRSNGRLTGVINFDFNYFSKMIRIDNLSNILVKLYEPANEVKYYDSCGNLLKVFVNNDLAKYNRIDLSQEDDLICYDKVENKILFF</sequence>
<evidence type="ECO:0000313" key="2">
    <source>
        <dbReference type="Proteomes" id="UP000276133"/>
    </source>
</evidence>
<dbReference type="InterPro" id="IPR030934">
    <property type="entry name" value="Intein_C"/>
</dbReference>
<accession>A0A3M7P7P2</accession>
<dbReference type="AlphaFoldDB" id="A0A3M7P7P2"/>
<dbReference type="Proteomes" id="UP000276133">
    <property type="component" value="Unassembled WGS sequence"/>
</dbReference>
<reference evidence="1 2" key="1">
    <citation type="journal article" date="2018" name="Sci. Rep.">
        <title>Genomic signatures of local adaptation to the degree of environmental predictability in rotifers.</title>
        <authorList>
            <person name="Franch-Gras L."/>
            <person name="Hahn C."/>
            <person name="Garcia-Roger E.M."/>
            <person name="Carmona M.J."/>
            <person name="Serra M."/>
            <person name="Gomez A."/>
        </authorList>
    </citation>
    <scope>NUCLEOTIDE SEQUENCE [LARGE SCALE GENOMIC DNA]</scope>
    <source>
        <strain evidence="1">HYR1</strain>
    </source>
</reference>
<dbReference type="OrthoDB" id="10400399at2759"/>
<gene>
    <name evidence="1" type="ORF">BpHYR1_034342</name>
</gene>